<dbReference type="Proteomes" id="UP000284706">
    <property type="component" value="Unassembled WGS sequence"/>
</dbReference>
<dbReference type="EMBL" id="NHYE01000258">
    <property type="protein sequence ID" value="PPR06688.1"/>
    <property type="molecule type" value="Genomic_DNA"/>
</dbReference>
<keyword evidence="3" id="KW-1185">Reference proteome</keyword>
<feature type="transmembrane region" description="Helical" evidence="1">
    <location>
        <begin position="49"/>
        <end position="72"/>
    </location>
</feature>
<comment type="caution">
    <text evidence="2">The sequence shown here is derived from an EMBL/GenBank/DDBJ whole genome shotgun (WGS) entry which is preliminary data.</text>
</comment>
<dbReference type="AlphaFoldDB" id="A0A409YUQ0"/>
<name>A0A409YUQ0_9AGAR</name>
<protein>
    <submittedName>
        <fullName evidence="2">Uncharacterized protein</fullName>
    </submittedName>
</protein>
<evidence type="ECO:0000313" key="3">
    <source>
        <dbReference type="Proteomes" id="UP000284706"/>
    </source>
</evidence>
<evidence type="ECO:0000313" key="2">
    <source>
        <dbReference type="EMBL" id="PPR06688.1"/>
    </source>
</evidence>
<dbReference type="InParanoid" id="A0A409YUQ0"/>
<gene>
    <name evidence="2" type="ORF">CVT26_001484</name>
</gene>
<accession>A0A409YUQ0</accession>
<reference evidence="2 3" key="1">
    <citation type="journal article" date="2018" name="Evol. Lett.">
        <title>Horizontal gene cluster transfer increased hallucinogenic mushroom diversity.</title>
        <authorList>
            <person name="Reynolds H.T."/>
            <person name="Vijayakumar V."/>
            <person name="Gluck-Thaler E."/>
            <person name="Korotkin H.B."/>
            <person name="Matheny P.B."/>
            <person name="Slot J.C."/>
        </authorList>
    </citation>
    <scope>NUCLEOTIDE SEQUENCE [LARGE SCALE GENOMIC DNA]</scope>
    <source>
        <strain evidence="2 3">SRW20</strain>
    </source>
</reference>
<proteinExistence type="predicted"/>
<keyword evidence="1" id="KW-0472">Membrane</keyword>
<evidence type="ECO:0000256" key="1">
    <source>
        <dbReference type="SAM" id="Phobius"/>
    </source>
</evidence>
<organism evidence="2 3">
    <name type="scientific">Gymnopilus dilepis</name>
    <dbReference type="NCBI Taxonomy" id="231916"/>
    <lineage>
        <taxon>Eukaryota</taxon>
        <taxon>Fungi</taxon>
        <taxon>Dikarya</taxon>
        <taxon>Basidiomycota</taxon>
        <taxon>Agaricomycotina</taxon>
        <taxon>Agaricomycetes</taxon>
        <taxon>Agaricomycetidae</taxon>
        <taxon>Agaricales</taxon>
        <taxon>Agaricineae</taxon>
        <taxon>Hymenogastraceae</taxon>
        <taxon>Gymnopilus</taxon>
    </lineage>
</organism>
<sequence>MWNQKGRKDPTTFCMWNQKGRWKKSQSLPSPSPSLDLLRKRLRSSSRTYHLIQMFVQSNILLISYLLQYYYLHSTCTRVLERRTLLSSPTAKLHARCTRVIALSRKSHAHARGCTLFSWGP</sequence>
<keyword evidence="1" id="KW-0812">Transmembrane</keyword>
<keyword evidence="1" id="KW-1133">Transmembrane helix</keyword>